<proteinExistence type="predicted"/>
<gene>
    <name evidence="1" type="ORF">SAMN04244560_02264</name>
</gene>
<dbReference type="EMBL" id="FNBS01000069">
    <property type="protein sequence ID" value="SDG38556.1"/>
    <property type="molecule type" value="Genomic_DNA"/>
</dbReference>
<name>A0A1G7TTA3_THETY</name>
<evidence type="ECO:0000313" key="1">
    <source>
        <dbReference type="EMBL" id="SDG38556.1"/>
    </source>
</evidence>
<dbReference type="AlphaFoldDB" id="A0A1G7TTA3"/>
<accession>A0A1G7TTA3</accession>
<reference evidence="1 2" key="1">
    <citation type="submission" date="2016-10" db="EMBL/GenBank/DDBJ databases">
        <authorList>
            <person name="de Groot N.N."/>
        </authorList>
    </citation>
    <scope>NUCLEOTIDE SEQUENCE [LARGE SCALE GENOMIC DNA]</scope>
    <source>
        <strain evidence="1 2">DSM 569</strain>
    </source>
</reference>
<organism evidence="1 2">
    <name type="scientific">Thermoanaerobacter thermohydrosulfuricus</name>
    <name type="common">Clostridium thermohydrosulfuricum</name>
    <dbReference type="NCBI Taxonomy" id="1516"/>
    <lineage>
        <taxon>Bacteria</taxon>
        <taxon>Bacillati</taxon>
        <taxon>Bacillota</taxon>
        <taxon>Clostridia</taxon>
        <taxon>Thermoanaerobacterales</taxon>
        <taxon>Thermoanaerobacteraceae</taxon>
        <taxon>Thermoanaerobacter</taxon>
    </lineage>
</organism>
<evidence type="ECO:0000313" key="2">
    <source>
        <dbReference type="Proteomes" id="UP000183404"/>
    </source>
</evidence>
<dbReference type="Proteomes" id="UP000183404">
    <property type="component" value="Unassembled WGS sequence"/>
</dbReference>
<protein>
    <submittedName>
        <fullName evidence="1">Uncharacterized protein</fullName>
    </submittedName>
</protein>
<dbReference type="RefSeq" id="WP_074592820.1">
    <property type="nucleotide sequence ID" value="NZ_FNBS01000069.1"/>
</dbReference>
<sequence>MTKKERDKMEIQVTRNVIDIKRLIKNNRNDIAFVKYSTAKEIFDELEGYGEMLKNSLEKELLNEGYSQTFIDSFLSSYVNYREGVINTVNW</sequence>